<evidence type="ECO:0000313" key="4">
    <source>
        <dbReference type="Proteomes" id="UP000198832"/>
    </source>
</evidence>
<feature type="region of interest" description="Disordered" evidence="1">
    <location>
        <begin position="1"/>
        <end position="57"/>
    </location>
</feature>
<dbReference type="EMBL" id="FOLB01000005">
    <property type="protein sequence ID" value="SFC34131.1"/>
    <property type="molecule type" value="Genomic_DNA"/>
</dbReference>
<keyword evidence="2" id="KW-0812">Transmembrane</keyword>
<feature type="region of interest" description="Disordered" evidence="1">
    <location>
        <begin position="68"/>
        <end position="87"/>
    </location>
</feature>
<protein>
    <submittedName>
        <fullName evidence="3">Uncharacterized protein</fullName>
    </submittedName>
</protein>
<evidence type="ECO:0000313" key="3">
    <source>
        <dbReference type="EMBL" id="SFC34131.1"/>
    </source>
</evidence>
<evidence type="ECO:0000256" key="1">
    <source>
        <dbReference type="SAM" id="MobiDB-lite"/>
    </source>
</evidence>
<dbReference type="STRING" id="574651.SAMN04487968_105242"/>
<feature type="compositionally biased region" description="Pro residues" evidence="1">
    <location>
        <begin position="41"/>
        <end position="57"/>
    </location>
</feature>
<accession>A0A1I1IDT2</accession>
<keyword evidence="2" id="KW-1133">Transmembrane helix</keyword>
<gene>
    <name evidence="3" type="ORF">SAMN04487968_105242</name>
</gene>
<sequence>MSDDSPEPARAEDRVFDLWLAHRDGEQPTGSARERTRVPSWAPPVATPHVDPVPEPAPVETVAEPAFADPLGAPAPEPIPVPTTTVAETPVEPAPAHAMPVEDTIDPTPADEAMPVVDVASDVAEPDIEPDIEPAVEPAPTQDLPAVELPILADEPVAEPVAEPVTEPAAKPATGPTDEAPVRMTFAPRTKARTAVAIGTLLAAAAAVIGTFVASREQDTPSIGIAVTLWVLTGIIWAVHSGTSVTRMSVRGGQLQVVQHGVRTTIDLTSTYTPVEVHGRPGRHGWKVVFRRRDMSQFVIDPSMVDPNEFMRVLRYYRPGIDELA</sequence>
<organism evidence="3 4">
    <name type="scientific">Nocardioides terrae</name>
    <dbReference type="NCBI Taxonomy" id="574651"/>
    <lineage>
        <taxon>Bacteria</taxon>
        <taxon>Bacillati</taxon>
        <taxon>Actinomycetota</taxon>
        <taxon>Actinomycetes</taxon>
        <taxon>Propionibacteriales</taxon>
        <taxon>Nocardioidaceae</taxon>
        <taxon>Nocardioides</taxon>
    </lineage>
</organism>
<name>A0A1I1IDT2_9ACTN</name>
<reference evidence="3 4" key="1">
    <citation type="submission" date="2016-10" db="EMBL/GenBank/DDBJ databases">
        <authorList>
            <person name="de Groot N.N."/>
        </authorList>
    </citation>
    <scope>NUCLEOTIDE SEQUENCE [LARGE SCALE GENOMIC DNA]</scope>
    <source>
        <strain evidence="3 4">CGMCC 1.7056</strain>
    </source>
</reference>
<evidence type="ECO:0000256" key="2">
    <source>
        <dbReference type="SAM" id="Phobius"/>
    </source>
</evidence>
<proteinExistence type="predicted"/>
<feature type="compositionally biased region" description="Basic and acidic residues" evidence="1">
    <location>
        <begin position="7"/>
        <end position="37"/>
    </location>
</feature>
<feature type="transmembrane region" description="Helical" evidence="2">
    <location>
        <begin position="220"/>
        <end position="239"/>
    </location>
</feature>
<keyword evidence="2" id="KW-0472">Membrane</keyword>
<dbReference type="RefSeq" id="WP_091122748.1">
    <property type="nucleotide sequence ID" value="NZ_FOLB01000005.1"/>
</dbReference>
<dbReference type="OrthoDB" id="3790428at2"/>
<keyword evidence="4" id="KW-1185">Reference proteome</keyword>
<dbReference type="AlphaFoldDB" id="A0A1I1IDT2"/>
<dbReference type="Proteomes" id="UP000198832">
    <property type="component" value="Unassembled WGS sequence"/>
</dbReference>
<feature type="transmembrane region" description="Helical" evidence="2">
    <location>
        <begin position="194"/>
        <end position="214"/>
    </location>
</feature>